<accession>A0A329YEK9</accession>
<dbReference type="AlphaFoldDB" id="A0A329YEK9"/>
<comment type="caution">
    <text evidence="1">The sequence shown here is derived from an EMBL/GenBank/DDBJ whole genome shotgun (WGS) entry which is preliminary data.</text>
</comment>
<evidence type="ECO:0000313" key="2">
    <source>
        <dbReference type="Proteomes" id="UP000251205"/>
    </source>
</evidence>
<gene>
    <name evidence="1" type="ORF">DQ393_10370</name>
</gene>
<sequence length="97" mass="10409">MTFADTSKYRQPPSSADDISIWCGKDPALAALAAKAAYGPDATLAVAWCALGAKVDGRAADSHFWFEVFCLLSARETQMRALRPARRGFGDADGKLN</sequence>
<dbReference type="EMBL" id="QMKK01000025">
    <property type="protein sequence ID" value="RAX41977.1"/>
    <property type="molecule type" value="Genomic_DNA"/>
</dbReference>
<name>A0A329YEK9_RHITR</name>
<protein>
    <submittedName>
        <fullName evidence="1">Uncharacterized protein</fullName>
    </submittedName>
</protein>
<reference evidence="1 2" key="1">
    <citation type="submission" date="2018-06" db="EMBL/GenBank/DDBJ databases">
        <title>Whole Genome Sequence of an efficient microsymbiont, Rhizobium tropici.</title>
        <authorList>
            <person name="Srinivasan R."/>
            <person name="Singh H.V."/>
            <person name="Srivastava R."/>
            <person name="Kumari B."/>
            <person name="Radhakrishna A."/>
        </authorList>
    </citation>
    <scope>NUCLEOTIDE SEQUENCE [LARGE SCALE GENOMIC DNA]</scope>
    <source>
        <strain evidence="1 2">IGFRI Rhizo-19</strain>
    </source>
</reference>
<evidence type="ECO:0000313" key="1">
    <source>
        <dbReference type="EMBL" id="RAX41977.1"/>
    </source>
</evidence>
<dbReference type="Proteomes" id="UP000251205">
    <property type="component" value="Unassembled WGS sequence"/>
</dbReference>
<organism evidence="1 2">
    <name type="scientific">Rhizobium tropici</name>
    <dbReference type="NCBI Taxonomy" id="398"/>
    <lineage>
        <taxon>Bacteria</taxon>
        <taxon>Pseudomonadati</taxon>
        <taxon>Pseudomonadota</taxon>
        <taxon>Alphaproteobacteria</taxon>
        <taxon>Hyphomicrobiales</taxon>
        <taxon>Rhizobiaceae</taxon>
        <taxon>Rhizobium/Agrobacterium group</taxon>
        <taxon>Rhizobium</taxon>
    </lineage>
</organism>
<proteinExistence type="predicted"/>